<dbReference type="PANTHER" id="PTHR47160:SF5">
    <property type="entry name" value="MULE TRANSPOSASE DOMAIN-CONTAINING PROTEIN"/>
    <property type="match status" value="1"/>
</dbReference>
<dbReference type="EMBL" id="VUJU01001492">
    <property type="protein sequence ID" value="KAF0765073.1"/>
    <property type="molecule type" value="Genomic_DNA"/>
</dbReference>
<proteinExistence type="predicted"/>
<name>A0A6G0Z3Q6_APHCR</name>
<dbReference type="OrthoDB" id="6616388at2759"/>
<gene>
    <name evidence="1" type="ORF">FWK35_00018128</name>
</gene>
<sequence>MLHHHMILLLPEEYKKTLDGKSFLLFDSFDHDPDNCDRFLLFSTEENLQKMSECDHWYADGTFSCAPSIFKQLYTIHGIQCSNVLSSVYALLPNKKKKTHICLLQSLKTLNCNLKPKNGHIRFFDTPFYRELESDLSKLLDYFQETRVGKMDRNGKRKNPKFSITIWNCYADEYNLPKTNNSIEGWHNGFSSILNAIHPNIWKFIRALQKEEKLNRLKMVQYCTRAETPRKRKKYNDTAERINTICKTFNNRAFDEYISGIAHNL</sequence>
<reference evidence="1 2" key="1">
    <citation type="submission" date="2019-08" db="EMBL/GenBank/DDBJ databases">
        <title>Whole genome of Aphis craccivora.</title>
        <authorList>
            <person name="Voronova N.V."/>
            <person name="Shulinski R.S."/>
            <person name="Bandarenka Y.V."/>
            <person name="Zhorov D.G."/>
            <person name="Warner D."/>
        </authorList>
    </citation>
    <scope>NUCLEOTIDE SEQUENCE [LARGE SCALE GENOMIC DNA]</scope>
    <source>
        <strain evidence="1">180601</strain>
        <tissue evidence="1">Whole Body</tissue>
    </source>
</reference>
<keyword evidence="2" id="KW-1185">Reference proteome</keyword>
<evidence type="ECO:0000313" key="1">
    <source>
        <dbReference type="EMBL" id="KAF0765073.1"/>
    </source>
</evidence>
<accession>A0A6G0Z3Q6</accession>
<evidence type="ECO:0000313" key="2">
    <source>
        <dbReference type="Proteomes" id="UP000478052"/>
    </source>
</evidence>
<protein>
    <submittedName>
        <fullName evidence="1">MULE domain-containing protein</fullName>
    </submittedName>
</protein>
<organism evidence="1 2">
    <name type="scientific">Aphis craccivora</name>
    <name type="common">Cowpea aphid</name>
    <dbReference type="NCBI Taxonomy" id="307492"/>
    <lineage>
        <taxon>Eukaryota</taxon>
        <taxon>Metazoa</taxon>
        <taxon>Ecdysozoa</taxon>
        <taxon>Arthropoda</taxon>
        <taxon>Hexapoda</taxon>
        <taxon>Insecta</taxon>
        <taxon>Pterygota</taxon>
        <taxon>Neoptera</taxon>
        <taxon>Paraneoptera</taxon>
        <taxon>Hemiptera</taxon>
        <taxon>Sternorrhyncha</taxon>
        <taxon>Aphidomorpha</taxon>
        <taxon>Aphidoidea</taxon>
        <taxon>Aphididae</taxon>
        <taxon>Aphidini</taxon>
        <taxon>Aphis</taxon>
        <taxon>Aphis</taxon>
    </lineage>
</organism>
<dbReference type="PANTHER" id="PTHR47160">
    <property type="entry name" value="PUTATIVE-RELATED"/>
    <property type="match status" value="1"/>
</dbReference>
<comment type="caution">
    <text evidence="1">The sequence shown here is derived from an EMBL/GenBank/DDBJ whole genome shotgun (WGS) entry which is preliminary data.</text>
</comment>
<dbReference type="AlphaFoldDB" id="A0A6G0Z3Q6"/>
<dbReference type="Proteomes" id="UP000478052">
    <property type="component" value="Unassembled WGS sequence"/>
</dbReference>